<keyword evidence="1" id="KW-0479">Metal-binding</keyword>
<gene>
    <name evidence="4" type="ORF">J3D65DRAFT_602762</name>
</gene>
<keyword evidence="1" id="KW-0256">Endoplasmic reticulum</keyword>
<feature type="compositionally biased region" description="Basic residues" evidence="2">
    <location>
        <begin position="379"/>
        <end position="388"/>
    </location>
</feature>
<comment type="function">
    <text evidence="1">Plays a role in determining ER morphology.</text>
</comment>
<reference evidence="4 5" key="1">
    <citation type="submission" date="2024-04" db="EMBL/GenBank/DDBJ databases">
        <title>Phyllosticta paracitricarpa is synonymous to the EU quarantine fungus P. citricarpa based on phylogenomic analyses.</title>
        <authorList>
            <consortium name="Lawrence Berkeley National Laboratory"/>
            <person name="Van ingen-buijs V.A."/>
            <person name="Van westerhoven A.C."/>
            <person name="Haridas S."/>
            <person name="Skiadas P."/>
            <person name="Martin F."/>
            <person name="Groenewald J.Z."/>
            <person name="Crous P.W."/>
            <person name="Seidl M.F."/>
        </authorList>
    </citation>
    <scope>NUCLEOTIDE SEQUENCE [LARGE SCALE GENOMIC DNA]</scope>
    <source>
        <strain evidence="4 5">CPC 17464</strain>
    </source>
</reference>
<feature type="region of interest" description="Disordered" evidence="2">
    <location>
        <begin position="339"/>
        <end position="388"/>
    </location>
</feature>
<dbReference type="EMBL" id="JBBPEH010000005">
    <property type="protein sequence ID" value="KAK7538791.1"/>
    <property type="molecule type" value="Genomic_DNA"/>
</dbReference>
<keyword evidence="1" id="KW-1133">Transmembrane helix</keyword>
<comment type="domain">
    <text evidence="1">The C4-type zinc finger motif is necessary both for its ER three-way tubular junction localization and formation.</text>
</comment>
<keyword evidence="5" id="KW-1185">Reference proteome</keyword>
<comment type="subcellular location">
    <subcellularLocation>
        <location evidence="1">Endoplasmic reticulum membrane</location>
        <topology evidence="1">Multi-pass membrane protein</topology>
    </subcellularLocation>
</comment>
<feature type="compositionally biased region" description="Polar residues" evidence="2">
    <location>
        <begin position="228"/>
        <end position="237"/>
    </location>
</feature>
<dbReference type="GeneID" id="92031055"/>
<comment type="caution">
    <text evidence="1">Lacks conserved residue(s) required for the propagation of feature annotation.</text>
</comment>
<organism evidence="4 5">
    <name type="scientific">Phyllosticta citribraziliensis</name>
    <dbReference type="NCBI Taxonomy" id="989973"/>
    <lineage>
        <taxon>Eukaryota</taxon>
        <taxon>Fungi</taxon>
        <taxon>Dikarya</taxon>
        <taxon>Ascomycota</taxon>
        <taxon>Pezizomycotina</taxon>
        <taxon>Dothideomycetes</taxon>
        <taxon>Dothideomycetes incertae sedis</taxon>
        <taxon>Botryosphaeriales</taxon>
        <taxon>Phyllostictaceae</taxon>
        <taxon>Phyllosticta</taxon>
    </lineage>
</organism>
<dbReference type="Proteomes" id="UP001360953">
    <property type="component" value="Unassembled WGS sequence"/>
</dbReference>
<dbReference type="InterPro" id="IPR040115">
    <property type="entry name" value="Lnp"/>
</dbReference>
<feature type="compositionally biased region" description="Polar residues" evidence="2">
    <location>
        <begin position="171"/>
        <end position="183"/>
    </location>
</feature>
<evidence type="ECO:0000259" key="3">
    <source>
        <dbReference type="Pfam" id="PF10058"/>
    </source>
</evidence>
<dbReference type="RefSeq" id="XP_066656478.1">
    <property type="nucleotide sequence ID" value="XM_066798149.1"/>
</dbReference>
<evidence type="ECO:0000313" key="5">
    <source>
        <dbReference type="Proteomes" id="UP001360953"/>
    </source>
</evidence>
<protein>
    <recommendedName>
        <fullName evidence="1">Endoplasmic reticulum junction formation protein lunapark</fullName>
    </recommendedName>
</protein>
<name>A0ABR1LUG6_9PEZI</name>
<feature type="transmembrane region" description="Helical" evidence="1">
    <location>
        <begin position="57"/>
        <end position="78"/>
    </location>
</feature>
<accession>A0ABR1LUG6</accession>
<feature type="domain" description="Lunapark zinc ribbon" evidence="3">
    <location>
        <begin position="266"/>
        <end position="320"/>
    </location>
</feature>
<dbReference type="PANTHER" id="PTHR22166">
    <property type="entry name" value="ENDOPLASMIC RETICULUM JUNCTION FORMATION PROTEIN LUNAPARK"/>
    <property type="match status" value="1"/>
</dbReference>
<keyword evidence="1" id="KW-0862">Zinc</keyword>
<keyword evidence="1" id="KW-0812">Transmembrane</keyword>
<proteinExistence type="inferred from homology"/>
<dbReference type="Pfam" id="PF10058">
    <property type="entry name" value="Zn_ribbon_10"/>
    <property type="match status" value="1"/>
</dbReference>
<sequence length="388" mass="42803">MVSLWPWRTWFADPWTQDDTSAAAFEKTLAALSTKIQKTTVRNDALRVRARKFRVMWTLYSGFLYILVSVIMILVTGWRNWGPIEYTAVAGGPLIIYGVRQGFNAYYEYRISNTQAYLDRLCKERDDTIEKLKEATKYNSTQQLLEKYGSVKKGPQSPSAAGPQRKPSGDQRPSSAGNLQGRTTGAPPPTANIPRNNLSPGPKPDDRPHTSAELQKPLPPFPLGELQNPISSGHQSPTQPPAALNADFAPNAFPAQYAPEVREPAWYDRILDALMGEDETQPKNRFALICTHCRLVNGQAPPGTKSLEDVGKWKCMGCGGSNGQENETQKLVNRLSQVASEQPEDILTPIREKVPIGAVSPEDSPGIDATDDSAPARSTRSRTARKKS</sequence>
<dbReference type="InterPro" id="IPR019273">
    <property type="entry name" value="Lunapark_Znf"/>
</dbReference>
<feature type="region of interest" description="Disordered" evidence="2">
    <location>
        <begin position="149"/>
        <end position="247"/>
    </location>
</feature>
<keyword evidence="1" id="KW-0863">Zinc-finger</keyword>
<evidence type="ECO:0000313" key="4">
    <source>
        <dbReference type="EMBL" id="KAK7538791.1"/>
    </source>
</evidence>
<evidence type="ECO:0000256" key="2">
    <source>
        <dbReference type="SAM" id="MobiDB-lite"/>
    </source>
</evidence>
<dbReference type="PANTHER" id="PTHR22166:SF12">
    <property type="entry name" value="ENDOPLASMIC RETICULUM JUNCTION FORMATION PROTEIN LUNAPARK"/>
    <property type="match status" value="1"/>
</dbReference>
<keyword evidence="1" id="KW-0472">Membrane</keyword>
<comment type="similarity">
    <text evidence="1">Belongs to the lunapark family.</text>
</comment>
<evidence type="ECO:0000256" key="1">
    <source>
        <dbReference type="RuleBase" id="RU367073"/>
    </source>
</evidence>
<comment type="caution">
    <text evidence="4">The sequence shown here is derived from an EMBL/GenBank/DDBJ whole genome shotgun (WGS) entry which is preliminary data.</text>
</comment>